<dbReference type="RefSeq" id="WP_128390995.1">
    <property type="nucleotide sequence ID" value="NZ_SBII01000013.1"/>
</dbReference>
<keyword evidence="3" id="KW-1185">Reference proteome</keyword>
<keyword evidence="1" id="KW-0732">Signal</keyword>
<dbReference type="AlphaFoldDB" id="A0A444GM75"/>
<accession>A0A444GM75</accession>
<sequence>MKKLNLFILVLLSSSITAHACGFYPYSDEIRYCFFKPEYYGYKSFSEFFYTANYFEPKEIYEEGENSPNEEFWFRYCKGKVPIAAISQAVYEINQADFNKNSPNAMVKYLFDSHDTAAIDYLKFAKSCENLNVFYSDPWERNEYAKMPQIATHIRKSQDLATSVKNKEIGLRYAFLAIRMAFYNQDLALVKKLYDQFFAHTQNKEMVYYWSLHFRALTEIDKPLAFFYAAQVFANSPEKRFAIYNNISGTVPVTDVLKYAVTQEERANVYLMAGIHRPDRALEEIKGMYKNTPHSQGVAFLLLREVNKIEDWVHTPYYSLFAPSVQNGYDEYKEGSIAKVLNRVADDRMYAAKVLQFVKSVKDSGVYNPEFWELAQAQLEFMTQQYSDALKTIANVEKGLDRNNDVYNELQMIKALALTASQPYGRAVILDEIKSIVLKNKSDQKFLFAFGRELEYKGNTNDAALIYSQLSDEEEREYSEGEYVNAAFWKTSRNNGDNYHDFYTDYFGYINGYYTPEQIAGVVEAIENSRDTDSFSVWKYSVLKDRLNELYDLLGTKYIRQNKLAEALPCFKKVAKTYMNGNLALWERTEDYWNVFDKNPFYQIKYTPNFIPVKDNIKLNKYTVTKQLIKYIEKAENPKEKDRDYYYFLVANCYYNMTKNGNSWMMRRYNWTSGYTTTIVEDEKEYNEGLLAQKYYKQALKHAKTEKFKALCFRMLAHCAGEEIGNPYSKILMTEYPQEYKELNNCTRFADYFNARR</sequence>
<comment type="caution">
    <text evidence="2">The sequence shown here is derived from an EMBL/GenBank/DDBJ whole genome shotgun (WGS) entry which is preliminary data.</text>
</comment>
<dbReference type="Proteomes" id="UP000287527">
    <property type="component" value="Unassembled WGS sequence"/>
</dbReference>
<proteinExistence type="predicted"/>
<organism evidence="2 3">
    <name type="scientific">Flavobacterium cerinum</name>
    <dbReference type="NCBI Taxonomy" id="2502784"/>
    <lineage>
        <taxon>Bacteria</taxon>
        <taxon>Pseudomonadati</taxon>
        <taxon>Bacteroidota</taxon>
        <taxon>Flavobacteriia</taxon>
        <taxon>Flavobacteriales</taxon>
        <taxon>Flavobacteriaceae</taxon>
        <taxon>Flavobacterium</taxon>
    </lineage>
</organism>
<reference evidence="2 3" key="1">
    <citation type="submission" date="2019-01" db="EMBL/GenBank/DDBJ databases">
        <title>Flavobacterium sp. nov.,isolated from freshwater.</title>
        <authorList>
            <person name="Zhang R."/>
            <person name="Du Z.-J."/>
        </authorList>
    </citation>
    <scope>NUCLEOTIDE SEQUENCE [LARGE SCALE GENOMIC DNA]</scope>
    <source>
        <strain evidence="2 3">1E403</strain>
    </source>
</reference>
<feature type="signal peptide" evidence="1">
    <location>
        <begin position="1"/>
        <end position="20"/>
    </location>
</feature>
<name>A0A444GM75_9FLAO</name>
<evidence type="ECO:0000313" key="3">
    <source>
        <dbReference type="Proteomes" id="UP000287527"/>
    </source>
</evidence>
<feature type="chain" id="PRO_5019148676" description="Tetratricopeptide repeat protein" evidence="1">
    <location>
        <begin position="21"/>
        <end position="757"/>
    </location>
</feature>
<dbReference type="OrthoDB" id="639967at2"/>
<dbReference type="EMBL" id="SBII01000013">
    <property type="protein sequence ID" value="RWW92130.1"/>
    <property type="molecule type" value="Genomic_DNA"/>
</dbReference>
<protein>
    <recommendedName>
        <fullName evidence="4">Tetratricopeptide repeat protein</fullName>
    </recommendedName>
</protein>
<evidence type="ECO:0008006" key="4">
    <source>
        <dbReference type="Google" id="ProtNLM"/>
    </source>
</evidence>
<gene>
    <name evidence="2" type="ORF">EPI11_16000</name>
</gene>
<evidence type="ECO:0000256" key="1">
    <source>
        <dbReference type="SAM" id="SignalP"/>
    </source>
</evidence>
<evidence type="ECO:0000313" key="2">
    <source>
        <dbReference type="EMBL" id="RWW92130.1"/>
    </source>
</evidence>